<comment type="caution">
    <text evidence="4">The sequence shown here is derived from an EMBL/GenBank/DDBJ whole genome shotgun (WGS) entry which is preliminary data.</text>
</comment>
<dbReference type="PANTHER" id="PTHR30592:SF1">
    <property type="entry name" value="SULFUR CARRIER PROTEIN FDHD"/>
    <property type="match status" value="1"/>
</dbReference>
<dbReference type="Proteomes" id="UP001499938">
    <property type="component" value="Unassembled WGS sequence"/>
</dbReference>
<comment type="similarity">
    <text evidence="3">Belongs to the FdhD family.</text>
</comment>
<organism evidence="4 5">
    <name type="scientific">Nostocoides veronense</name>
    <dbReference type="NCBI Taxonomy" id="330836"/>
    <lineage>
        <taxon>Bacteria</taxon>
        <taxon>Bacillati</taxon>
        <taxon>Actinomycetota</taxon>
        <taxon>Actinomycetes</taxon>
        <taxon>Micrococcales</taxon>
        <taxon>Intrasporangiaceae</taxon>
        <taxon>Nostocoides</taxon>
    </lineage>
</organism>
<keyword evidence="5" id="KW-1185">Reference proteome</keyword>
<comment type="caution">
    <text evidence="3">Lacks conserved residue(s) required for the propagation of feature annotation.</text>
</comment>
<protein>
    <recommendedName>
        <fullName evidence="3">Sulfur carrier protein FdhD</fullName>
    </recommendedName>
</protein>
<keyword evidence="1 3" id="KW-0963">Cytoplasm</keyword>
<reference evidence="4 5" key="1">
    <citation type="journal article" date="2019" name="Int. J. Syst. Evol. Microbiol.">
        <title>The Global Catalogue of Microorganisms (GCM) 10K type strain sequencing project: providing services to taxonomists for standard genome sequencing and annotation.</title>
        <authorList>
            <consortium name="The Broad Institute Genomics Platform"/>
            <consortium name="The Broad Institute Genome Sequencing Center for Infectious Disease"/>
            <person name="Wu L."/>
            <person name="Ma J."/>
        </authorList>
    </citation>
    <scope>NUCLEOTIDE SEQUENCE [LARGE SCALE GENOMIC DNA]</scope>
    <source>
        <strain evidence="4 5">JCM 15592</strain>
    </source>
</reference>
<dbReference type="Pfam" id="PF02634">
    <property type="entry name" value="FdhD-NarQ"/>
    <property type="match status" value="1"/>
</dbReference>
<gene>
    <name evidence="3 4" type="primary">fdhD</name>
    <name evidence="4" type="ORF">GCM10009811_28850</name>
</gene>
<dbReference type="HAMAP" id="MF_00187">
    <property type="entry name" value="FdhD"/>
    <property type="match status" value="1"/>
</dbReference>
<dbReference type="NCBIfam" id="NF001943">
    <property type="entry name" value="PRK00724.1-2"/>
    <property type="match status" value="1"/>
</dbReference>
<dbReference type="NCBIfam" id="TIGR00129">
    <property type="entry name" value="fdhD_narQ"/>
    <property type="match status" value="1"/>
</dbReference>
<proteinExistence type="inferred from homology"/>
<comment type="function">
    <text evidence="3">Required for formate dehydrogenase (FDH) activity. Acts as a sulfur carrier protein that transfers sulfur from IscS to the molybdenum cofactor prior to its insertion into FDH.</text>
</comment>
<dbReference type="RefSeq" id="WP_344086929.1">
    <property type="nucleotide sequence ID" value="NZ_BAAAPO010000044.1"/>
</dbReference>
<evidence type="ECO:0000313" key="5">
    <source>
        <dbReference type="Proteomes" id="UP001499938"/>
    </source>
</evidence>
<dbReference type="PANTHER" id="PTHR30592">
    <property type="entry name" value="FORMATE DEHYDROGENASE"/>
    <property type="match status" value="1"/>
</dbReference>
<feature type="active site" description="Cysteine persulfide intermediate" evidence="3">
    <location>
        <position position="127"/>
    </location>
</feature>
<dbReference type="InterPro" id="IPR016193">
    <property type="entry name" value="Cytidine_deaminase-like"/>
</dbReference>
<keyword evidence="2 3" id="KW-0501">Molybdenum cofactor biosynthesis</keyword>
<dbReference type="Gene3D" id="3.40.140.10">
    <property type="entry name" value="Cytidine Deaminase, domain 2"/>
    <property type="match status" value="1"/>
</dbReference>
<accession>A0ABN2LYN2</accession>
<sequence>MGRVTTRVPVTKIRYADASRPAPRADVVAVEEPLEIRAAGQVLTVTMRTPGADVDLAHGWLLAEGLITSAAEVRTARYCAGAGETGPDGIAQNTYNVLDLDLADRALARLDGPLGAAQRLGVTTSACGVCGSASIDALRERLPTAGFSHVAQQLSVAAVPSMIDALRASQATFGKTGGTHAAALFDDSGVLRGAAEDVGRHNAVDKVVGGALVSGAVPPLGGTLVVSSRASYEVVQKAAMAGIPVVISVSAPSSLAVDAATTLGMTLLAFAREDGVNVYAGAHRLTD</sequence>
<dbReference type="Gene3D" id="3.10.20.10">
    <property type="match status" value="1"/>
</dbReference>
<dbReference type="SUPFAM" id="SSF53927">
    <property type="entry name" value="Cytidine deaminase-like"/>
    <property type="match status" value="1"/>
</dbReference>
<comment type="subcellular location">
    <subcellularLocation>
        <location evidence="3">Cytoplasm</location>
    </subcellularLocation>
</comment>
<dbReference type="InterPro" id="IPR003786">
    <property type="entry name" value="FdhD"/>
</dbReference>
<evidence type="ECO:0000256" key="3">
    <source>
        <dbReference type="HAMAP-Rule" id="MF_00187"/>
    </source>
</evidence>
<evidence type="ECO:0000256" key="2">
    <source>
        <dbReference type="ARBA" id="ARBA00023150"/>
    </source>
</evidence>
<dbReference type="EMBL" id="BAAAPO010000044">
    <property type="protein sequence ID" value="GAA1803476.1"/>
    <property type="molecule type" value="Genomic_DNA"/>
</dbReference>
<evidence type="ECO:0000313" key="4">
    <source>
        <dbReference type="EMBL" id="GAA1803476.1"/>
    </source>
</evidence>
<name>A0ABN2LYN2_9MICO</name>
<evidence type="ECO:0000256" key="1">
    <source>
        <dbReference type="ARBA" id="ARBA00022490"/>
    </source>
</evidence>
<dbReference type="PIRSF" id="PIRSF015626">
    <property type="entry name" value="FdhD"/>
    <property type="match status" value="1"/>
</dbReference>